<dbReference type="InterPro" id="IPR005835">
    <property type="entry name" value="NTP_transferase_dom"/>
</dbReference>
<feature type="domain" description="Nucleotidyl transferase" evidence="1">
    <location>
        <begin position="19"/>
        <end position="140"/>
    </location>
</feature>
<dbReference type="InterPro" id="IPR050486">
    <property type="entry name" value="Mannose-1P_guanyltransferase"/>
</dbReference>
<dbReference type="Pfam" id="PF00483">
    <property type="entry name" value="NTP_transferase"/>
    <property type="match status" value="1"/>
</dbReference>
<name>A0A841K2N2_9BACT</name>
<evidence type="ECO:0000313" key="2">
    <source>
        <dbReference type="EMBL" id="MBB6144898.1"/>
    </source>
</evidence>
<evidence type="ECO:0000259" key="1">
    <source>
        <dbReference type="Pfam" id="PF00483"/>
    </source>
</evidence>
<dbReference type="Gene3D" id="3.90.550.10">
    <property type="entry name" value="Spore Coat Polysaccharide Biosynthesis Protein SpsA, Chain A"/>
    <property type="match status" value="1"/>
</dbReference>
<comment type="caution">
    <text evidence="2">The sequence shown here is derived from an EMBL/GenBank/DDBJ whole genome shotgun (WGS) entry which is preliminary data.</text>
</comment>
<dbReference type="AlphaFoldDB" id="A0A841K2N2"/>
<gene>
    <name evidence="2" type="ORF">HNQ77_002854</name>
</gene>
<reference evidence="2 3" key="1">
    <citation type="submission" date="2020-08" db="EMBL/GenBank/DDBJ databases">
        <title>Genomic Encyclopedia of Type Strains, Phase IV (KMG-IV): sequencing the most valuable type-strain genomes for metagenomic binning, comparative biology and taxonomic classification.</title>
        <authorList>
            <person name="Goeker M."/>
        </authorList>
    </citation>
    <scope>NUCLEOTIDE SEQUENCE [LARGE SCALE GENOMIC DNA]</scope>
    <source>
        <strain evidence="2 3">DSM 103733</strain>
    </source>
</reference>
<dbReference type="InterPro" id="IPR029044">
    <property type="entry name" value="Nucleotide-diphossugar_trans"/>
</dbReference>
<protein>
    <submittedName>
        <fullName evidence="2">NDP-sugar pyrophosphorylase family protein</fullName>
    </submittedName>
</protein>
<keyword evidence="3" id="KW-1185">Reference proteome</keyword>
<accession>A0A841K2N2</accession>
<dbReference type="Proteomes" id="UP000538666">
    <property type="component" value="Unassembled WGS sequence"/>
</dbReference>
<dbReference type="EMBL" id="JACHEK010000005">
    <property type="protein sequence ID" value="MBB6144898.1"/>
    <property type="molecule type" value="Genomic_DNA"/>
</dbReference>
<sequence length="269" mass="29612">MNASSFRNDITDHSPTVAILAGGLGTRLRPLTTTIPKSMVPVAGEPFIAHQLRLLSRQGFCSVVMCLGHLGEQIESFVGGGSRFGCQVRYSRDGSELLGTGGAIRQALPLLGPQFAVLYGDSYLTAPFRPALQAFLTCGRPALMTLLRNRNQWQPSNVQFAGEIVRYDKDRLVPAMEHIDYGLCFFFAEVFQRWPQSSRFGLSEVLQSLIGEQALATFQVAERFYEIGSIVGLQETDQFLRGSFRRRFAPIQDFSAPSIGAAAVGRDRA</sequence>
<organism evidence="2 3">
    <name type="scientific">Silvibacterium bohemicum</name>
    <dbReference type="NCBI Taxonomy" id="1577686"/>
    <lineage>
        <taxon>Bacteria</taxon>
        <taxon>Pseudomonadati</taxon>
        <taxon>Acidobacteriota</taxon>
        <taxon>Terriglobia</taxon>
        <taxon>Terriglobales</taxon>
        <taxon>Acidobacteriaceae</taxon>
        <taxon>Silvibacterium</taxon>
    </lineage>
</organism>
<evidence type="ECO:0000313" key="3">
    <source>
        <dbReference type="Proteomes" id="UP000538666"/>
    </source>
</evidence>
<dbReference type="PANTHER" id="PTHR22572">
    <property type="entry name" value="SUGAR-1-PHOSPHATE GUANYL TRANSFERASE"/>
    <property type="match status" value="1"/>
</dbReference>
<proteinExistence type="predicted"/>
<dbReference type="RefSeq" id="WP_082125503.1">
    <property type="nucleotide sequence ID" value="NZ_JACHEK010000005.1"/>
</dbReference>
<dbReference type="SUPFAM" id="SSF53448">
    <property type="entry name" value="Nucleotide-diphospho-sugar transferases"/>
    <property type="match status" value="1"/>
</dbReference>
<dbReference type="OrthoDB" id="9801899at2"/>